<accession>A0ABS9BG35</accession>
<protein>
    <recommendedName>
        <fullName evidence="4">DUF4199 domain-containing protein</fullName>
    </recommendedName>
</protein>
<keyword evidence="1" id="KW-1133">Transmembrane helix</keyword>
<keyword evidence="3" id="KW-1185">Reference proteome</keyword>
<gene>
    <name evidence="2" type="ORF">L0U88_05590</name>
</gene>
<name>A0ABS9BG35_9BACT</name>
<dbReference type="RefSeq" id="WP_234864620.1">
    <property type="nucleotide sequence ID" value="NZ_JAKEVY010000001.1"/>
</dbReference>
<sequence>MKKLIFYRILTYLLLAIAGVISFFIFGGLLAALANPVMLFFVFLLVCVVIYSYCSFRFLSRGIDAHMYCKPALRDLIRVNGIGTLVLGGMIFINALVLKMKPEMLNMVIEQAVSMQKEEVEGMEEMMYSAMKSMLNFLLVYGLVLLIHVSMTFRLLKQHADAFDTPAGQK</sequence>
<comment type="caution">
    <text evidence="2">The sequence shown here is derived from an EMBL/GenBank/DDBJ whole genome shotgun (WGS) entry which is preliminary data.</text>
</comment>
<reference evidence="2 3" key="1">
    <citation type="submission" date="2022-01" db="EMBL/GenBank/DDBJ databases">
        <title>Flavihumibacter sp. nov., isolated from sediment of a river.</title>
        <authorList>
            <person name="Liu H."/>
        </authorList>
    </citation>
    <scope>NUCLEOTIDE SEQUENCE [LARGE SCALE GENOMIC DNA]</scope>
    <source>
        <strain evidence="2 3">RY-1</strain>
    </source>
</reference>
<proteinExistence type="predicted"/>
<feature type="transmembrane region" description="Helical" evidence="1">
    <location>
        <begin position="134"/>
        <end position="156"/>
    </location>
</feature>
<feature type="transmembrane region" description="Helical" evidence="1">
    <location>
        <begin position="39"/>
        <end position="59"/>
    </location>
</feature>
<keyword evidence="1" id="KW-0472">Membrane</keyword>
<evidence type="ECO:0008006" key="4">
    <source>
        <dbReference type="Google" id="ProtNLM"/>
    </source>
</evidence>
<evidence type="ECO:0000256" key="1">
    <source>
        <dbReference type="SAM" id="Phobius"/>
    </source>
</evidence>
<keyword evidence="1" id="KW-0812">Transmembrane</keyword>
<dbReference type="EMBL" id="JAKEVY010000001">
    <property type="protein sequence ID" value="MCF1714093.1"/>
    <property type="molecule type" value="Genomic_DNA"/>
</dbReference>
<evidence type="ECO:0000313" key="2">
    <source>
        <dbReference type="EMBL" id="MCF1714093.1"/>
    </source>
</evidence>
<feature type="transmembrane region" description="Helical" evidence="1">
    <location>
        <begin position="12"/>
        <end position="33"/>
    </location>
</feature>
<feature type="transmembrane region" description="Helical" evidence="1">
    <location>
        <begin position="79"/>
        <end position="98"/>
    </location>
</feature>
<evidence type="ECO:0000313" key="3">
    <source>
        <dbReference type="Proteomes" id="UP001200145"/>
    </source>
</evidence>
<organism evidence="2 3">
    <name type="scientific">Flavihumibacter fluminis</name>
    <dbReference type="NCBI Taxonomy" id="2909236"/>
    <lineage>
        <taxon>Bacteria</taxon>
        <taxon>Pseudomonadati</taxon>
        <taxon>Bacteroidota</taxon>
        <taxon>Chitinophagia</taxon>
        <taxon>Chitinophagales</taxon>
        <taxon>Chitinophagaceae</taxon>
        <taxon>Flavihumibacter</taxon>
    </lineage>
</organism>
<dbReference type="Proteomes" id="UP001200145">
    <property type="component" value="Unassembled WGS sequence"/>
</dbReference>